<keyword evidence="2" id="KW-0808">Transferase</keyword>
<sequence>MNQGVFRMSDDGHTSAGVRPVGFIADDITGATDLASAVSARGLDTWLAFGSAAVADAEGDAIVVALKIRSVPASEARAAAIEAAAALRAAGAEQLFSKYCSTFDSTADGNIGPIADALIDVTGSRRVVHCPAYPANGRTVYRGHLFVGDDLLSESPLRDHPLTPMRDPRLQRVLAEQTPRGVTLLDWPTVDAGADAVTLRLNEIACHAAGAHHVIADAVKDMDLDTIAQATADDRLAAGGAAYGAAFAAAAHVRACRPREVGASRPVPPPGPAAILAGSLSRATRGQVQAFDGPTLTLGVIDLVDGDHAVRRSLDFADRHLAGSPLLITTDHDAIGVRSGATGLSPAQVSRRIELTMGRIAIGLQRLGVRRFIVAGGETSGAVAEALALRSARIGPDISVGVPWLVADDSGLAIAFKSGNFGGPSFFRDAVEAAGA</sequence>
<dbReference type="InterPro" id="IPR050007">
    <property type="entry name" value="OtnK"/>
</dbReference>
<evidence type="ECO:0000256" key="12">
    <source>
        <dbReference type="ARBA" id="ARBA00041377"/>
    </source>
</evidence>
<dbReference type="Proteomes" id="UP000192448">
    <property type="component" value="Unassembled WGS sequence"/>
</dbReference>
<dbReference type="InterPro" id="IPR010737">
    <property type="entry name" value="4-carb_acid_sugar_kinase_N"/>
</dbReference>
<dbReference type="Pfam" id="PF17042">
    <property type="entry name" value="NBD_C"/>
    <property type="match status" value="1"/>
</dbReference>
<comment type="similarity">
    <text evidence="1">Belongs to the four-carbon acid sugar kinase family.</text>
</comment>
<keyword evidence="6" id="KW-0119">Carbohydrate metabolism</keyword>
<dbReference type="EMBL" id="MVHF01000001">
    <property type="protein sequence ID" value="ORA40018.1"/>
    <property type="molecule type" value="Genomic_DNA"/>
</dbReference>
<feature type="domain" description="Four-carbon acid sugar kinase N-terminal" evidence="13">
    <location>
        <begin position="22"/>
        <end position="244"/>
    </location>
</feature>
<dbReference type="InterPro" id="IPR037051">
    <property type="entry name" value="4-carb_acid_sugar_kinase_N_sf"/>
</dbReference>
<evidence type="ECO:0000256" key="7">
    <source>
        <dbReference type="ARBA" id="ARBA00035898"/>
    </source>
</evidence>
<comment type="catalytic activity">
    <reaction evidence="8">
        <text>3-dehydro-D-erythronate + ATP = 3-dehydro-4-O-phospho-D-erythronate + ADP + H(+)</text>
        <dbReference type="Rhea" id="RHEA:52556"/>
        <dbReference type="ChEBI" id="CHEBI:15378"/>
        <dbReference type="ChEBI" id="CHEBI:30616"/>
        <dbReference type="ChEBI" id="CHEBI:57958"/>
        <dbReference type="ChEBI" id="CHEBI:136593"/>
        <dbReference type="ChEBI" id="CHEBI:456216"/>
        <dbReference type="EC" id="2.7.1.217"/>
    </reaction>
</comment>
<name>A0A1X0BD56_9MYCO</name>
<dbReference type="GO" id="GO:0016301">
    <property type="term" value="F:kinase activity"/>
    <property type="evidence" value="ECO:0007669"/>
    <property type="project" value="UniProtKB-KW"/>
</dbReference>
<evidence type="ECO:0000256" key="5">
    <source>
        <dbReference type="ARBA" id="ARBA00022840"/>
    </source>
</evidence>
<dbReference type="SUPFAM" id="SSF142764">
    <property type="entry name" value="YgbK-like"/>
    <property type="match status" value="1"/>
</dbReference>
<evidence type="ECO:0000256" key="11">
    <source>
        <dbReference type="ARBA" id="ARBA00039461"/>
    </source>
</evidence>
<dbReference type="InterPro" id="IPR042213">
    <property type="entry name" value="NBD_C_sf"/>
</dbReference>
<protein>
    <recommendedName>
        <fullName evidence="11">3-oxo-tetronate kinase</fullName>
        <ecNumber evidence="10">2.7.1.217</ecNumber>
    </recommendedName>
    <alternativeName>
        <fullName evidence="12">3-dehydrotetronate 4-kinase</fullName>
    </alternativeName>
</protein>
<evidence type="ECO:0000259" key="14">
    <source>
        <dbReference type="Pfam" id="PF17042"/>
    </source>
</evidence>
<keyword evidence="5" id="KW-0067">ATP-binding</keyword>
<evidence type="ECO:0000256" key="3">
    <source>
        <dbReference type="ARBA" id="ARBA00022741"/>
    </source>
</evidence>
<comment type="function">
    <text evidence="9">Catalyzes the ATP-dependent phosphorylation of 3-oxo-tetronate to 3-oxo-tetronate 4-phosphate.</text>
</comment>
<evidence type="ECO:0000256" key="8">
    <source>
        <dbReference type="ARBA" id="ARBA00036346"/>
    </source>
</evidence>
<evidence type="ECO:0000256" key="1">
    <source>
        <dbReference type="ARBA" id="ARBA00005715"/>
    </source>
</evidence>
<comment type="catalytic activity">
    <reaction evidence="7">
        <text>3-dehydro-L-erythronate + ATP = 3-dehydro-4-O-phospho-L-erythronate + ADP + H(+)</text>
        <dbReference type="Rhea" id="RHEA:52552"/>
        <dbReference type="ChEBI" id="CHEBI:15378"/>
        <dbReference type="ChEBI" id="CHEBI:30616"/>
        <dbReference type="ChEBI" id="CHEBI:136592"/>
        <dbReference type="ChEBI" id="CHEBI:136670"/>
        <dbReference type="ChEBI" id="CHEBI:456216"/>
        <dbReference type="EC" id="2.7.1.217"/>
    </reaction>
</comment>
<evidence type="ECO:0000256" key="4">
    <source>
        <dbReference type="ARBA" id="ARBA00022777"/>
    </source>
</evidence>
<gene>
    <name evidence="15" type="ORF">BST13_01270</name>
</gene>
<evidence type="ECO:0000259" key="13">
    <source>
        <dbReference type="Pfam" id="PF07005"/>
    </source>
</evidence>
<accession>A0A1X0BD56</accession>
<proteinExistence type="inferred from homology"/>
<evidence type="ECO:0000256" key="6">
    <source>
        <dbReference type="ARBA" id="ARBA00023277"/>
    </source>
</evidence>
<dbReference type="EC" id="2.7.1.217" evidence="10"/>
<keyword evidence="4" id="KW-0418">Kinase</keyword>
<dbReference type="Gene3D" id="3.40.50.10840">
    <property type="entry name" value="Putative sugar-binding, N-terminal domain"/>
    <property type="match status" value="1"/>
</dbReference>
<evidence type="ECO:0000256" key="10">
    <source>
        <dbReference type="ARBA" id="ARBA00039095"/>
    </source>
</evidence>
<keyword evidence="3" id="KW-0547">Nucleotide-binding</keyword>
<evidence type="ECO:0000313" key="16">
    <source>
        <dbReference type="Proteomes" id="UP000192448"/>
    </source>
</evidence>
<dbReference type="GO" id="GO:0005524">
    <property type="term" value="F:ATP binding"/>
    <property type="evidence" value="ECO:0007669"/>
    <property type="project" value="UniProtKB-KW"/>
</dbReference>
<evidence type="ECO:0000256" key="2">
    <source>
        <dbReference type="ARBA" id="ARBA00022679"/>
    </source>
</evidence>
<evidence type="ECO:0000313" key="15">
    <source>
        <dbReference type="EMBL" id="ORA40018.1"/>
    </source>
</evidence>
<keyword evidence="16" id="KW-1185">Reference proteome</keyword>
<organism evidence="15 16">
    <name type="scientific">Mycobacterium aquaticum</name>
    <dbReference type="NCBI Taxonomy" id="1927124"/>
    <lineage>
        <taxon>Bacteria</taxon>
        <taxon>Bacillati</taxon>
        <taxon>Actinomycetota</taxon>
        <taxon>Actinomycetes</taxon>
        <taxon>Mycobacteriales</taxon>
        <taxon>Mycobacteriaceae</taxon>
        <taxon>Mycobacterium</taxon>
    </lineage>
</organism>
<feature type="domain" description="Four-carbon acid sugar kinase nucleotide binding" evidence="14">
    <location>
        <begin position="274"/>
        <end position="427"/>
    </location>
</feature>
<dbReference type="Gene3D" id="3.40.980.20">
    <property type="entry name" value="Four-carbon acid sugar kinase, nucleotide binding domain"/>
    <property type="match status" value="1"/>
</dbReference>
<dbReference type="Pfam" id="PF07005">
    <property type="entry name" value="SBD_N"/>
    <property type="match status" value="1"/>
</dbReference>
<dbReference type="NCBIfam" id="NF043035">
    <property type="entry name" value="OxoTetrKin"/>
    <property type="match status" value="1"/>
</dbReference>
<comment type="caution">
    <text evidence="15">The sequence shown here is derived from an EMBL/GenBank/DDBJ whole genome shotgun (WGS) entry which is preliminary data.</text>
</comment>
<dbReference type="AlphaFoldDB" id="A0A1X0BD56"/>
<evidence type="ECO:0000256" key="9">
    <source>
        <dbReference type="ARBA" id="ARBA00037335"/>
    </source>
</evidence>
<dbReference type="InterPro" id="IPR031475">
    <property type="entry name" value="NBD_C"/>
</dbReference>
<dbReference type="STRING" id="1927124.BST13_01270"/>
<reference evidence="15 16" key="1">
    <citation type="submission" date="2017-02" db="EMBL/GenBank/DDBJ databases">
        <title>The new phylogeny of genus Mycobacterium.</title>
        <authorList>
            <person name="Tortoli E."/>
            <person name="Trovato A."/>
            <person name="Cirillo D.M."/>
        </authorList>
    </citation>
    <scope>NUCLEOTIDE SEQUENCE [LARGE SCALE GENOMIC DNA]</scope>
    <source>
        <strain evidence="15 16">RW6</strain>
    </source>
</reference>